<evidence type="ECO:0000313" key="4">
    <source>
        <dbReference type="EMBL" id="OAQ20261.1"/>
    </source>
</evidence>
<dbReference type="PANTHER" id="PTHR42885:SF1">
    <property type="entry name" value="THREONINE-PHOSPHATE DECARBOXYLASE"/>
    <property type="match status" value="1"/>
</dbReference>
<dbReference type="InterPro" id="IPR015422">
    <property type="entry name" value="PyrdxlP-dep_Trfase_small"/>
</dbReference>
<comment type="caution">
    <text evidence="4">The sequence shown here is derived from an EMBL/GenBank/DDBJ whole genome shotgun (WGS) entry which is preliminary data.</text>
</comment>
<evidence type="ECO:0000256" key="2">
    <source>
        <dbReference type="ARBA" id="ARBA00022898"/>
    </source>
</evidence>
<gene>
    <name evidence="4" type="ORF">TDIS_1616</name>
</gene>
<dbReference type="EMBL" id="LWLG01000013">
    <property type="protein sequence ID" value="OAQ20261.1"/>
    <property type="molecule type" value="Genomic_DNA"/>
</dbReference>
<protein>
    <submittedName>
        <fullName evidence="4">L-threonine 3-O-phosphate decarboxylase</fullName>
        <ecNumber evidence="4">4.1.1.81</ecNumber>
    </submittedName>
</protein>
<proteinExistence type="predicted"/>
<dbReference type="PANTHER" id="PTHR42885">
    <property type="entry name" value="HISTIDINOL-PHOSPHATE AMINOTRANSFERASE-RELATED"/>
    <property type="match status" value="1"/>
</dbReference>
<evidence type="ECO:0000256" key="1">
    <source>
        <dbReference type="ARBA" id="ARBA00001933"/>
    </source>
</evidence>
<organism evidence="4 5">
    <name type="scientific">Thermosulfurimonas dismutans</name>
    <dbReference type="NCBI Taxonomy" id="999894"/>
    <lineage>
        <taxon>Bacteria</taxon>
        <taxon>Pseudomonadati</taxon>
        <taxon>Thermodesulfobacteriota</taxon>
        <taxon>Thermodesulfobacteria</taxon>
        <taxon>Thermodesulfobacteriales</taxon>
        <taxon>Thermodesulfobacteriaceae</taxon>
        <taxon>Thermosulfurimonas</taxon>
    </lineage>
</organism>
<reference evidence="4 5" key="1">
    <citation type="submission" date="2016-04" db="EMBL/GenBank/DDBJ databases">
        <title>Genome analysis of Thermosulfurimonas dismutans, the first thermophilic sulfur-disproportionating bacterium of the phylum Thermodesulfobacteria.</title>
        <authorList>
            <person name="Mardanov A.V."/>
            <person name="Beletsky A.V."/>
            <person name="Kadnikov V.V."/>
            <person name="Slobodkin A.I."/>
            <person name="Ravin N.V."/>
        </authorList>
    </citation>
    <scope>NUCLEOTIDE SEQUENCE [LARGE SCALE GENOMIC DNA]</scope>
    <source>
        <strain evidence="4 5">S95</strain>
    </source>
</reference>
<dbReference type="RefSeq" id="WP_068671126.1">
    <property type="nucleotide sequence ID" value="NZ_LWLG01000013.1"/>
</dbReference>
<feature type="domain" description="Aminotransferase class I/classII large" evidence="3">
    <location>
        <begin position="25"/>
        <end position="350"/>
    </location>
</feature>
<keyword evidence="5" id="KW-1185">Reference proteome</keyword>
<comment type="cofactor">
    <cofactor evidence="1">
        <name>pyridoxal 5'-phosphate</name>
        <dbReference type="ChEBI" id="CHEBI:597326"/>
    </cofactor>
</comment>
<dbReference type="Gene3D" id="3.40.640.10">
    <property type="entry name" value="Type I PLP-dependent aspartate aminotransferase-like (Major domain)"/>
    <property type="match status" value="1"/>
</dbReference>
<dbReference type="Proteomes" id="UP000078390">
    <property type="component" value="Unassembled WGS sequence"/>
</dbReference>
<name>A0A179D382_9BACT</name>
<dbReference type="InterPro" id="IPR004839">
    <property type="entry name" value="Aminotransferase_I/II_large"/>
</dbReference>
<dbReference type="InterPro" id="IPR015421">
    <property type="entry name" value="PyrdxlP-dep_Trfase_major"/>
</dbReference>
<sequence>MILGHGGEIYHLARKLGLKPGEISDFSSNVSPLPPPEGLYEILRAKLHEIESLPEVDSFSLRKALAERFGLSPESFFPSSGTTEWIFALPSIIKPDRVVILGPTYADYEDAARRAGLPVIYVLAEENTEFEPPLSKLSETIKPGDLVFICNPNNPTGRFIPRKKLLDLIAAHPKTHFVVDESYLPFVAGDQESLLTARPFPEHVMVFFSFSKIYRIPGLRLGLLATGEKWKEKVSEKETPWAVNRLAQIAGEFLLKQKAYENKVRAFVKEEARKLVLELQALGFHPFPSQVHFLLLRVPGGLSGRRLKDKLLHGHHILIRACYNFYGLDDGFIRIALKDTKENQKLLQALADTLRDLS</sequence>
<dbReference type="CDD" id="cd00609">
    <property type="entry name" value="AAT_like"/>
    <property type="match status" value="1"/>
</dbReference>
<dbReference type="Gene3D" id="3.90.1150.10">
    <property type="entry name" value="Aspartate Aminotransferase, domain 1"/>
    <property type="match status" value="1"/>
</dbReference>
<keyword evidence="2" id="KW-0663">Pyridoxal phosphate</keyword>
<dbReference type="InterPro" id="IPR015424">
    <property type="entry name" value="PyrdxlP-dep_Trfase"/>
</dbReference>
<evidence type="ECO:0000313" key="5">
    <source>
        <dbReference type="Proteomes" id="UP000078390"/>
    </source>
</evidence>
<evidence type="ECO:0000259" key="3">
    <source>
        <dbReference type="Pfam" id="PF00155"/>
    </source>
</evidence>
<dbReference type="EC" id="4.1.1.81" evidence="4"/>
<keyword evidence="4" id="KW-0456">Lyase</keyword>
<dbReference type="GO" id="GO:0048472">
    <property type="term" value="F:threonine-phosphate decarboxylase activity"/>
    <property type="evidence" value="ECO:0007669"/>
    <property type="project" value="UniProtKB-EC"/>
</dbReference>
<accession>A0A179D382</accession>
<dbReference type="SUPFAM" id="SSF53383">
    <property type="entry name" value="PLP-dependent transferases"/>
    <property type="match status" value="1"/>
</dbReference>
<dbReference type="Pfam" id="PF00155">
    <property type="entry name" value="Aminotran_1_2"/>
    <property type="match status" value="1"/>
</dbReference>
<dbReference type="STRING" id="999894.TDIS_1616"/>
<dbReference type="GO" id="GO:0030170">
    <property type="term" value="F:pyridoxal phosphate binding"/>
    <property type="evidence" value="ECO:0007669"/>
    <property type="project" value="InterPro"/>
</dbReference>
<dbReference type="AlphaFoldDB" id="A0A179D382"/>